<feature type="site" description="Important for substrate specificity" evidence="9">
    <location>
        <position position="11"/>
    </location>
</feature>
<keyword evidence="8 9" id="KW-0119">Carbohydrate metabolism</keyword>
<dbReference type="PANTHER" id="PTHR10584">
    <property type="entry name" value="SUGAR KINASE"/>
    <property type="match status" value="1"/>
</dbReference>
<sequence length="308" mass="33425">MPKITIIGSNMYELTTFTDHLPKRGETVAGYDFSEGFGGKGANQAIAAARLGADVDLLTVIGKDYFGRQQRQNYADNDINSAGIINGSRGSGVASIFVESSGTNRILVVKRANDELTPSMIDAHQALIRDAQIILLQQEIALATNYHVIELAKKYHVPVMLDPAPANLELDINYVVQVKFFTPNEHELAAVTGLPTYDLADIKRAGQTLIAAGLENLLVTLGSKGVLWMDQHHAQLIPAFPVQAVDTTGAGDAFAGSFAYYYTMGASIDAAIKFANQYAALSVTKYGTQRAYPTKKQMAKMDLPFQFE</sequence>
<dbReference type="Pfam" id="PF00294">
    <property type="entry name" value="PfkB"/>
    <property type="match status" value="1"/>
</dbReference>
<name>A0ABM8ZAZ1_9LACO</name>
<protein>
    <recommendedName>
        <fullName evidence="9">Deoxyribokinase</fullName>
        <shortName evidence="9">dRK</shortName>
        <ecNumber evidence="9">2.7.1.229</ecNumber>
    </recommendedName>
    <alternativeName>
        <fullName evidence="9">ATP:2-deoxy-D-ribose 5-phosphotransferase</fullName>
    </alternativeName>
</protein>
<evidence type="ECO:0000256" key="3">
    <source>
        <dbReference type="ARBA" id="ARBA00022741"/>
    </source>
</evidence>
<comment type="function">
    <text evidence="9">Catalyzes the ATP-dependent phosphorylation of 2-deoxy-D-ribose to 2-deoxy-D-ribose 5-phosphate (dRib-5P), allowing the use of deoxyribose as the sole carbon source.</text>
</comment>
<dbReference type="Proteomes" id="UP000789719">
    <property type="component" value="Unassembled WGS sequence"/>
</dbReference>
<keyword evidence="9" id="KW-0963">Cytoplasm</keyword>
<keyword evidence="12" id="KW-1185">Reference proteome</keyword>
<organism evidence="11 12">
    <name type="scientific">Periweissella ghanensis</name>
    <dbReference type="NCBI Taxonomy" id="467997"/>
    <lineage>
        <taxon>Bacteria</taxon>
        <taxon>Bacillati</taxon>
        <taxon>Bacillota</taxon>
        <taxon>Bacilli</taxon>
        <taxon>Lactobacillales</taxon>
        <taxon>Lactobacillaceae</taxon>
        <taxon>Periweissella</taxon>
    </lineage>
</organism>
<dbReference type="EMBL" id="CAKKNT010000004">
    <property type="protein sequence ID" value="CAH0418054.1"/>
    <property type="molecule type" value="Genomic_DNA"/>
</dbReference>
<dbReference type="SUPFAM" id="SSF53613">
    <property type="entry name" value="Ribokinase-like"/>
    <property type="match status" value="1"/>
</dbReference>
<dbReference type="InterPro" id="IPR029056">
    <property type="entry name" value="Ribokinase-like"/>
</dbReference>
<evidence type="ECO:0000256" key="1">
    <source>
        <dbReference type="ARBA" id="ARBA00022679"/>
    </source>
</evidence>
<evidence type="ECO:0000259" key="10">
    <source>
        <dbReference type="Pfam" id="PF00294"/>
    </source>
</evidence>
<feature type="binding site" evidence="9">
    <location>
        <position position="246"/>
    </location>
    <ligand>
        <name>K(+)</name>
        <dbReference type="ChEBI" id="CHEBI:29103"/>
    </ligand>
</feature>
<feature type="binding site" evidence="9">
    <location>
        <position position="139"/>
    </location>
    <ligand>
        <name>substrate</name>
    </ligand>
</feature>
<evidence type="ECO:0000313" key="11">
    <source>
        <dbReference type="EMBL" id="CAH0418054.1"/>
    </source>
</evidence>
<dbReference type="CDD" id="cd01174">
    <property type="entry name" value="ribokinase"/>
    <property type="match status" value="1"/>
</dbReference>
<evidence type="ECO:0000256" key="9">
    <source>
        <dbReference type="HAMAP-Rule" id="MF_01987"/>
    </source>
</evidence>
<feature type="binding site" evidence="9">
    <location>
        <begin position="251"/>
        <end position="252"/>
    </location>
    <ligand>
        <name>ATP</name>
        <dbReference type="ChEBI" id="CHEBI:30616"/>
    </ligand>
</feature>
<proteinExistence type="inferred from homology"/>
<dbReference type="RefSeq" id="WP_230098162.1">
    <property type="nucleotide sequence ID" value="NZ_CAKKNT010000004.1"/>
</dbReference>
<dbReference type="PANTHER" id="PTHR10584:SF166">
    <property type="entry name" value="RIBOKINASE"/>
    <property type="match status" value="1"/>
</dbReference>
<comment type="caution">
    <text evidence="9">Lacks conserved residue(s) required for the propagation of feature annotation.</text>
</comment>
<dbReference type="HAMAP" id="MF_01987">
    <property type="entry name" value="Ribokinase"/>
    <property type="match status" value="1"/>
</dbReference>
<feature type="binding site" evidence="9">
    <location>
        <position position="252"/>
    </location>
    <ligand>
        <name>substrate</name>
    </ligand>
</feature>
<feature type="binding site" evidence="9">
    <location>
        <begin position="39"/>
        <end position="43"/>
    </location>
    <ligand>
        <name>substrate</name>
    </ligand>
</feature>
<feature type="binding site" evidence="9">
    <location>
        <position position="184"/>
    </location>
    <ligand>
        <name>ATP</name>
        <dbReference type="ChEBI" id="CHEBI:30616"/>
    </ligand>
</feature>
<evidence type="ECO:0000256" key="8">
    <source>
        <dbReference type="ARBA" id="ARBA00023277"/>
    </source>
</evidence>
<feature type="binding site" evidence="9">
    <location>
        <position position="285"/>
    </location>
    <ligand>
        <name>K(+)</name>
        <dbReference type="ChEBI" id="CHEBI:29103"/>
    </ligand>
</feature>
<gene>
    <name evidence="11" type="primary">rbsK_2</name>
    <name evidence="9" type="synonym">deoK</name>
    <name evidence="11" type="ORF">WGH24286_00470</name>
</gene>
<dbReference type="Gene3D" id="3.40.1190.20">
    <property type="match status" value="1"/>
</dbReference>
<keyword evidence="6 9" id="KW-0460">Magnesium</keyword>
<dbReference type="GO" id="GO:0004747">
    <property type="term" value="F:ribokinase activity"/>
    <property type="evidence" value="ECO:0007669"/>
    <property type="project" value="UniProtKB-EC"/>
</dbReference>
<comment type="catalytic activity">
    <reaction evidence="9">
        <text>2-deoxy-D-ribose + ATP = 2-deoxy-D-ribose 5-phosphate + ADP + H(+)</text>
        <dbReference type="Rhea" id="RHEA:30871"/>
        <dbReference type="ChEBI" id="CHEBI:15378"/>
        <dbReference type="ChEBI" id="CHEBI:30616"/>
        <dbReference type="ChEBI" id="CHEBI:62877"/>
        <dbReference type="ChEBI" id="CHEBI:90761"/>
        <dbReference type="ChEBI" id="CHEBI:456216"/>
        <dbReference type="EC" id="2.7.1.229"/>
    </reaction>
</comment>
<feature type="binding site" evidence="9">
    <location>
        <position position="287"/>
    </location>
    <ligand>
        <name>K(+)</name>
        <dbReference type="ChEBI" id="CHEBI:29103"/>
    </ligand>
</feature>
<keyword evidence="5 9" id="KW-0067">ATP-binding</keyword>
<evidence type="ECO:0000256" key="5">
    <source>
        <dbReference type="ARBA" id="ARBA00022840"/>
    </source>
</evidence>
<feature type="binding site" evidence="9">
    <location>
        <begin position="220"/>
        <end position="225"/>
    </location>
    <ligand>
        <name>ATP</name>
        <dbReference type="ChEBI" id="CHEBI:30616"/>
    </ligand>
</feature>
<feature type="binding site" evidence="9">
    <location>
        <position position="282"/>
    </location>
    <ligand>
        <name>K(+)</name>
        <dbReference type="ChEBI" id="CHEBI:29103"/>
    </ligand>
</feature>
<dbReference type="NCBIfam" id="TIGR02152">
    <property type="entry name" value="D_ribokin_bact"/>
    <property type="match status" value="1"/>
</dbReference>
<evidence type="ECO:0000256" key="4">
    <source>
        <dbReference type="ARBA" id="ARBA00022777"/>
    </source>
</evidence>
<evidence type="ECO:0000256" key="2">
    <source>
        <dbReference type="ARBA" id="ARBA00022723"/>
    </source>
</evidence>
<feature type="binding site" evidence="9">
    <location>
        <position position="248"/>
    </location>
    <ligand>
        <name>K(+)</name>
        <dbReference type="ChEBI" id="CHEBI:29103"/>
    </ligand>
</feature>
<comment type="subunit">
    <text evidence="9">Homodimer.</text>
</comment>
<keyword evidence="3 9" id="KW-0547">Nucleotide-binding</keyword>
<evidence type="ECO:0000313" key="12">
    <source>
        <dbReference type="Proteomes" id="UP000789719"/>
    </source>
</evidence>
<comment type="caution">
    <text evidence="11">The sequence shown here is derived from an EMBL/GenBank/DDBJ whole genome shotgun (WGS) entry which is preliminary data.</text>
</comment>
<comment type="cofactor">
    <cofactor evidence="9">
        <name>Mg(2+)</name>
        <dbReference type="ChEBI" id="CHEBI:18420"/>
    </cofactor>
</comment>
<dbReference type="InterPro" id="IPR011877">
    <property type="entry name" value="Ribokinase"/>
</dbReference>
<reference evidence="11 12" key="1">
    <citation type="submission" date="2021-11" db="EMBL/GenBank/DDBJ databases">
        <authorList>
            <person name="Depoorter E."/>
        </authorList>
    </citation>
    <scope>NUCLEOTIDE SEQUENCE [LARGE SCALE GENOMIC DNA]</scope>
    <source>
        <strain evidence="11 12">LMG 24286</strain>
    </source>
</reference>
<comment type="subcellular location">
    <subcellularLocation>
        <location evidence="9">Cytoplasm</location>
    </subcellularLocation>
</comment>
<keyword evidence="4 9" id="KW-0418">Kinase</keyword>
<keyword evidence="2 9" id="KW-0479">Metal-binding</keyword>
<feature type="active site" description="Proton acceptor" evidence="9">
    <location>
        <position position="252"/>
    </location>
</feature>
<keyword evidence="1 9" id="KW-0808">Transferase</keyword>
<evidence type="ECO:0000256" key="6">
    <source>
        <dbReference type="ARBA" id="ARBA00022842"/>
    </source>
</evidence>
<feature type="binding site" evidence="9">
    <location>
        <position position="276"/>
    </location>
    <ligand>
        <name>ATP</name>
        <dbReference type="ChEBI" id="CHEBI:30616"/>
    </ligand>
</feature>
<dbReference type="InterPro" id="IPR011611">
    <property type="entry name" value="PfkB_dom"/>
</dbReference>
<dbReference type="PRINTS" id="PR00990">
    <property type="entry name" value="RIBOKINASE"/>
</dbReference>
<comment type="similarity">
    <text evidence="9">Belongs to the carbohydrate kinase PfkB family. Deoxyribokinase subfamily.</text>
</comment>
<dbReference type="InterPro" id="IPR002139">
    <property type="entry name" value="Ribo/fructo_kinase"/>
</dbReference>
<evidence type="ECO:0000256" key="7">
    <source>
        <dbReference type="ARBA" id="ARBA00022958"/>
    </source>
</evidence>
<keyword evidence="7 9" id="KW-0630">Potassium</keyword>
<accession>A0ABM8ZAZ1</accession>
<feature type="domain" description="Carbohydrate kinase PfkB" evidence="10">
    <location>
        <begin position="1"/>
        <end position="294"/>
    </location>
</feature>
<dbReference type="EC" id="2.7.1.229" evidence="9"/>